<evidence type="ECO:0000259" key="7">
    <source>
        <dbReference type="PROSITE" id="PS51781"/>
    </source>
</evidence>
<dbReference type="InterPro" id="IPR001452">
    <property type="entry name" value="SH3_domain"/>
</dbReference>
<keyword evidence="9" id="KW-1185">Reference proteome</keyword>
<evidence type="ECO:0000256" key="3">
    <source>
        <dbReference type="SAM" id="MobiDB-lite"/>
    </source>
</evidence>
<evidence type="ECO:0000256" key="1">
    <source>
        <dbReference type="ARBA" id="ARBA00022443"/>
    </source>
</evidence>
<dbReference type="RefSeq" id="WP_219479229.1">
    <property type="nucleotide sequence ID" value="NZ_JAHXCT010000001.1"/>
</dbReference>
<feature type="region of interest" description="Disordered" evidence="3">
    <location>
        <begin position="125"/>
        <end position="148"/>
    </location>
</feature>
<sequence>MKRLLLFIFISLIEQLVLAQTIQVSAPRQVKAGENFRVAFTISTQDVNGFKIGTIPNGLELITGPYTSMQSSVQNINGKVSSSSSVTYTYTLYAAKNGSYTISPSTATLSGKTIHSKPVPIVVSGTSTRNSGAPNMHNDYDEEATPRRTAGKVTDKDLFIRVSADKNTVYEQQPILLTYKVYTLLDLTQLEGKMPELTGFHTQEIPLPQQKSFHVERVNGKNYRCVTWSQYVMFPQVTGKLEIPSITYNGTLVQRIDNLDPMEAFLNGGANYTEIKKAIKAPSLSITVLPLPNKPANFSGGVGSFTISSSLDKKVVKSGDAVVLRVIVNGVGNLKLLKQPVFDLPKDFDKYDPKIIDKTIVTSRGVEGQMIYEYILVPRNQGNYTIGAIPFVYYDTAAKNYKTIQTTPLNIKVEKGAESRSRMESFDGEKLTDIQGIRKGHISDFQSEQPFWASPLFYTLHGLVLLIFVITFLFLRKQQINSLDVLGQKHKRASKEAAKRLKKARTLLQKEDSNAFYDEVLKALWEYVGNKLNMPIEMLTRDNIIEKLSSLGVNENAISLFIKALDECEYARFAPGDKKGNMTKTYEYASDAIVNIDHAISNKESNSTALKAILLFFGLQLFALSFVDMKVQAASFSESRIESIKDSADTNYQKGIYTQAIKEYQELLKAGESATLHYNLANAYYKTNNIALAVLNYERALRLSPNDKGIRANLQFVNSKLVDNFVPESQAPLVSFYYSVINAVTTTGWAILSLVALCLFVATFLIYRYVSSLKFQKISFTIAMLSVVLFILSNLFAYQQQRKLSEHNEAIVMSSKAEVFKTPNNSAKTEITLHEGTKVKIVDSDIKNWFEVSLPDGRSGWIKASLLERI</sequence>
<keyword evidence="4" id="KW-0472">Membrane</keyword>
<dbReference type="EMBL" id="JAHXCT010000001">
    <property type="protein sequence ID" value="MBW4768443.1"/>
    <property type="molecule type" value="Genomic_DNA"/>
</dbReference>
<dbReference type="InterPro" id="IPR025738">
    <property type="entry name" value="BatD"/>
</dbReference>
<evidence type="ECO:0000313" key="8">
    <source>
        <dbReference type="EMBL" id="MBW4768443.1"/>
    </source>
</evidence>
<accession>A0ABS6YA43</accession>
<keyword evidence="2" id="KW-0802">TPR repeat</keyword>
<evidence type="ECO:0000256" key="5">
    <source>
        <dbReference type="SAM" id="SignalP"/>
    </source>
</evidence>
<keyword evidence="1" id="KW-0728">SH3 domain</keyword>
<name>A0ABS6YA43_9BACT</name>
<feature type="transmembrane region" description="Helical" evidence="4">
    <location>
        <begin position="736"/>
        <end position="766"/>
    </location>
</feature>
<dbReference type="CDD" id="cd00174">
    <property type="entry name" value="SH3"/>
    <property type="match status" value="1"/>
</dbReference>
<dbReference type="PROSITE" id="PS50293">
    <property type="entry name" value="TPR_REGION"/>
    <property type="match status" value="1"/>
</dbReference>
<evidence type="ECO:0000259" key="6">
    <source>
        <dbReference type="PROSITE" id="PS50002"/>
    </source>
</evidence>
<dbReference type="InterPro" id="IPR003646">
    <property type="entry name" value="SH3-like_bac-type"/>
</dbReference>
<feature type="domain" description="SH3" evidence="6">
    <location>
        <begin position="805"/>
        <end position="870"/>
    </location>
</feature>
<dbReference type="PROSITE" id="PS50002">
    <property type="entry name" value="SH3"/>
    <property type="match status" value="1"/>
</dbReference>
<gene>
    <name evidence="8" type="ORF">KZO38_01480</name>
</gene>
<keyword evidence="4" id="KW-1133">Transmembrane helix</keyword>
<evidence type="ECO:0000256" key="4">
    <source>
        <dbReference type="SAM" id="Phobius"/>
    </source>
</evidence>
<organism evidence="8 9">
    <name type="scientific">Hoylesella nanceiensis</name>
    <dbReference type="NCBI Taxonomy" id="425941"/>
    <lineage>
        <taxon>Bacteria</taxon>
        <taxon>Pseudomonadati</taxon>
        <taxon>Bacteroidota</taxon>
        <taxon>Bacteroidia</taxon>
        <taxon>Bacteroidales</taxon>
        <taxon>Prevotellaceae</taxon>
        <taxon>Hoylesella</taxon>
    </lineage>
</organism>
<dbReference type="Pfam" id="PF07653">
    <property type="entry name" value="SH3_2"/>
    <property type="match status" value="1"/>
</dbReference>
<feature type="transmembrane region" description="Helical" evidence="4">
    <location>
        <begin position="456"/>
        <end position="475"/>
    </location>
</feature>
<keyword evidence="5" id="KW-0732">Signal</keyword>
<dbReference type="PROSITE" id="PS51781">
    <property type="entry name" value="SH3B"/>
    <property type="match status" value="1"/>
</dbReference>
<protein>
    <submittedName>
        <fullName evidence="8">BatD family protein</fullName>
    </submittedName>
</protein>
<keyword evidence="4" id="KW-0812">Transmembrane</keyword>
<feature type="domain" description="SH3b" evidence="7">
    <location>
        <begin position="807"/>
        <end position="870"/>
    </location>
</feature>
<dbReference type="SMART" id="SM00028">
    <property type="entry name" value="TPR"/>
    <property type="match status" value="1"/>
</dbReference>
<dbReference type="InterPro" id="IPR019734">
    <property type="entry name" value="TPR_rpt"/>
</dbReference>
<evidence type="ECO:0000256" key="2">
    <source>
        <dbReference type="PROSITE-ProRule" id="PRU00339"/>
    </source>
</evidence>
<dbReference type="PANTHER" id="PTHR40940">
    <property type="entry name" value="PROTEIN BATD-RELATED"/>
    <property type="match status" value="1"/>
</dbReference>
<comment type="caution">
    <text evidence="8">The sequence shown here is derived from an EMBL/GenBank/DDBJ whole genome shotgun (WGS) entry which is preliminary data.</text>
</comment>
<dbReference type="Pfam" id="PF13584">
    <property type="entry name" value="BatD"/>
    <property type="match status" value="2"/>
</dbReference>
<dbReference type="Proteomes" id="UP000788426">
    <property type="component" value="Unassembled WGS sequence"/>
</dbReference>
<feature type="repeat" description="TPR" evidence="2">
    <location>
        <begin position="674"/>
        <end position="707"/>
    </location>
</feature>
<dbReference type="Pfam" id="PF00515">
    <property type="entry name" value="TPR_1"/>
    <property type="match status" value="1"/>
</dbReference>
<dbReference type="PROSITE" id="PS50005">
    <property type="entry name" value="TPR"/>
    <property type="match status" value="1"/>
</dbReference>
<reference evidence="8 9" key="1">
    <citation type="submission" date="2021-07" db="EMBL/GenBank/DDBJ databases">
        <title>Genomic diversity and antimicrobial resistance of Prevotella spp. isolated from chronic lung disease airways.</title>
        <authorList>
            <person name="Webb K.A."/>
            <person name="Olagoke O.S."/>
            <person name="Baird T."/>
            <person name="Neill J."/>
            <person name="Pham A."/>
            <person name="Wells T.J."/>
            <person name="Ramsay K.A."/>
            <person name="Bell S.C."/>
            <person name="Sarovich D.S."/>
            <person name="Price E.P."/>
        </authorList>
    </citation>
    <scope>NUCLEOTIDE SEQUENCE [LARGE SCALE GENOMIC DNA]</scope>
    <source>
        <strain evidence="8 9">SCHI0011.S.12</strain>
    </source>
</reference>
<evidence type="ECO:0000313" key="9">
    <source>
        <dbReference type="Proteomes" id="UP000788426"/>
    </source>
</evidence>
<feature type="signal peptide" evidence="5">
    <location>
        <begin position="1"/>
        <end position="19"/>
    </location>
</feature>
<proteinExistence type="predicted"/>
<feature type="transmembrane region" description="Helical" evidence="4">
    <location>
        <begin position="778"/>
        <end position="798"/>
    </location>
</feature>
<dbReference type="PANTHER" id="PTHR40940:SF2">
    <property type="entry name" value="BATD"/>
    <property type="match status" value="1"/>
</dbReference>
<feature type="chain" id="PRO_5045407796" evidence="5">
    <location>
        <begin position="20"/>
        <end position="870"/>
    </location>
</feature>